<sequence>MPQDPSRPGDRVRAGEDEETMAEAPPQTGTDRLSTATPRGASPRSARPARLAGPAARVWRDLRALAAGTVGACMRFRVTGLAAEGGFFALLSLPPLVFGVVASLGFLGRWLGADDVEAARGQLTRVTESFFTSQAIADVILPTFDSVTTGSRADLTVLAFAVSVWSGSRALNVYVDTIAIMYGLGGHRGIVRTRLLSLSTYLVALLVGVVVVPLVLVGPRLLGEWLPPNVRWLTTLYWPVVLVLSVFCLATLYHLATPVRSRWWRDVPGALLALVGWLVISWVLRRTLSYSVTGPSTSIYGPLAAPVVVLIWFYFLAITVLIGAALNSAVDRVWPDPTKAAARESARLQAAERRRWVP</sequence>
<feature type="compositionally biased region" description="Polar residues" evidence="6">
    <location>
        <begin position="27"/>
        <end position="37"/>
    </location>
</feature>
<dbReference type="PIRSF" id="PIRSF035875">
    <property type="entry name" value="RNase_BN"/>
    <property type="match status" value="1"/>
</dbReference>
<dbReference type="PANTHER" id="PTHR30213">
    <property type="entry name" value="INNER MEMBRANE PROTEIN YHJD"/>
    <property type="match status" value="1"/>
</dbReference>
<keyword evidence="4 7" id="KW-1133">Transmembrane helix</keyword>
<feature type="transmembrane region" description="Helical" evidence="7">
    <location>
        <begin position="195"/>
        <end position="216"/>
    </location>
</feature>
<dbReference type="Pfam" id="PF03631">
    <property type="entry name" value="Virul_fac_BrkB"/>
    <property type="match status" value="1"/>
</dbReference>
<keyword evidence="2" id="KW-1003">Cell membrane</keyword>
<evidence type="ECO:0000256" key="6">
    <source>
        <dbReference type="SAM" id="MobiDB-lite"/>
    </source>
</evidence>
<dbReference type="AlphaFoldDB" id="A0A7Y9AT17"/>
<dbReference type="Proteomes" id="UP000521922">
    <property type="component" value="Unassembled WGS sequence"/>
</dbReference>
<keyword evidence="3 7" id="KW-0812">Transmembrane</keyword>
<keyword evidence="9" id="KW-1185">Reference proteome</keyword>
<evidence type="ECO:0000256" key="7">
    <source>
        <dbReference type="SAM" id="Phobius"/>
    </source>
</evidence>
<comment type="caution">
    <text evidence="8">The sequence shown here is derived from an EMBL/GenBank/DDBJ whole genome shotgun (WGS) entry which is preliminary data.</text>
</comment>
<feature type="transmembrane region" description="Helical" evidence="7">
    <location>
        <begin position="267"/>
        <end position="284"/>
    </location>
</feature>
<evidence type="ECO:0000256" key="4">
    <source>
        <dbReference type="ARBA" id="ARBA00022989"/>
    </source>
</evidence>
<dbReference type="PANTHER" id="PTHR30213:SF0">
    <property type="entry name" value="UPF0761 MEMBRANE PROTEIN YIHY"/>
    <property type="match status" value="1"/>
</dbReference>
<accession>A0A7Y9AT17</accession>
<organism evidence="8 9">
    <name type="scientific">Kineococcus aurantiacus</name>
    <dbReference type="NCBI Taxonomy" id="37633"/>
    <lineage>
        <taxon>Bacteria</taxon>
        <taxon>Bacillati</taxon>
        <taxon>Actinomycetota</taxon>
        <taxon>Actinomycetes</taxon>
        <taxon>Kineosporiales</taxon>
        <taxon>Kineosporiaceae</taxon>
        <taxon>Kineococcus</taxon>
    </lineage>
</organism>
<feature type="transmembrane region" description="Helical" evidence="7">
    <location>
        <begin position="155"/>
        <end position="175"/>
    </location>
</feature>
<keyword evidence="5 7" id="KW-0472">Membrane</keyword>
<evidence type="ECO:0000256" key="5">
    <source>
        <dbReference type="ARBA" id="ARBA00023136"/>
    </source>
</evidence>
<gene>
    <name evidence="8" type="ORF">BJ968_000413</name>
</gene>
<dbReference type="RefSeq" id="WP_343077760.1">
    <property type="nucleotide sequence ID" value="NZ_BAAAGN010000002.1"/>
</dbReference>
<feature type="transmembrane region" description="Helical" evidence="7">
    <location>
        <begin position="85"/>
        <end position="107"/>
    </location>
</feature>
<reference evidence="8 9" key="1">
    <citation type="submission" date="2020-07" db="EMBL/GenBank/DDBJ databases">
        <title>Sequencing the genomes of 1000 actinobacteria strains.</title>
        <authorList>
            <person name="Klenk H.-P."/>
        </authorList>
    </citation>
    <scope>NUCLEOTIDE SEQUENCE [LARGE SCALE GENOMIC DNA]</scope>
    <source>
        <strain evidence="8 9">DSM 7487</strain>
    </source>
</reference>
<comment type="subcellular location">
    <subcellularLocation>
        <location evidence="1">Cell membrane</location>
        <topology evidence="1">Multi-pass membrane protein</topology>
    </subcellularLocation>
</comment>
<evidence type="ECO:0000313" key="9">
    <source>
        <dbReference type="Proteomes" id="UP000521922"/>
    </source>
</evidence>
<feature type="region of interest" description="Disordered" evidence="6">
    <location>
        <begin position="1"/>
        <end position="52"/>
    </location>
</feature>
<evidence type="ECO:0000313" key="8">
    <source>
        <dbReference type="EMBL" id="NYD20873.1"/>
    </source>
</evidence>
<dbReference type="EMBL" id="JACCBB010000001">
    <property type="protein sequence ID" value="NYD20873.1"/>
    <property type="molecule type" value="Genomic_DNA"/>
</dbReference>
<dbReference type="InterPro" id="IPR017039">
    <property type="entry name" value="Virul_fac_BrkB"/>
</dbReference>
<protein>
    <submittedName>
        <fullName evidence="8">Membrane protein</fullName>
    </submittedName>
</protein>
<evidence type="ECO:0000256" key="1">
    <source>
        <dbReference type="ARBA" id="ARBA00004651"/>
    </source>
</evidence>
<name>A0A7Y9AT17_9ACTN</name>
<proteinExistence type="predicted"/>
<evidence type="ECO:0000256" key="3">
    <source>
        <dbReference type="ARBA" id="ARBA00022692"/>
    </source>
</evidence>
<feature type="compositionally biased region" description="Low complexity" evidence="6">
    <location>
        <begin position="38"/>
        <end position="52"/>
    </location>
</feature>
<dbReference type="GO" id="GO:0005886">
    <property type="term" value="C:plasma membrane"/>
    <property type="evidence" value="ECO:0007669"/>
    <property type="project" value="UniProtKB-SubCell"/>
</dbReference>
<evidence type="ECO:0000256" key="2">
    <source>
        <dbReference type="ARBA" id="ARBA00022475"/>
    </source>
</evidence>
<feature type="transmembrane region" description="Helical" evidence="7">
    <location>
        <begin position="304"/>
        <end position="326"/>
    </location>
</feature>
<feature type="transmembrane region" description="Helical" evidence="7">
    <location>
        <begin position="236"/>
        <end position="255"/>
    </location>
</feature>